<comment type="subcellular location">
    <subcellularLocation>
        <location evidence="1 9">Golgi apparatus membrane</location>
        <topology evidence="1 9">Single-pass type II membrane protein</topology>
    </subcellularLocation>
</comment>
<sequence>MTARRRALKEACARLGLDRAANDSLHRPNPWEFLINKEYHLVWCNIFKAASTSWMYNFNVLAGYKPNFLKRSNIVPLQLARRKYPRPTLSELKSALNNSLAFLIVRHPLERLLSAYRDKIQYALPNTPHQKLGNEIILRYRNQKKRLLHNPRWPTISEFVNYLVDSQKRHESMDMHWAPMTEFCTPCQINFDIIIKFETLHEDQKYLIELAGLGKKIKPEWKNPSKGRVTTEVLYNYYSQLTVSQILQLHNLYRYDFELFGYGIKEYVEMAKRDTSEMVS</sequence>
<keyword evidence="9" id="KW-0119">Carbohydrate metabolism</keyword>
<dbReference type="InterPro" id="IPR018011">
    <property type="entry name" value="Carb_sulfotrans_8-10"/>
</dbReference>
<evidence type="ECO:0000256" key="8">
    <source>
        <dbReference type="ARBA" id="ARBA00023180"/>
    </source>
</evidence>
<keyword evidence="4" id="KW-0812">Transmembrane</keyword>
<evidence type="ECO:0000313" key="10">
    <source>
        <dbReference type="EMBL" id="KAL1129815.1"/>
    </source>
</evidence>
<name>A0ABD0YES9_9HEMI</name>
<evidence type="ECO:0000256" key="9">
    <source>
        <dbReference type="RuleBase" id="RU364020"/>
    </source>
</evidence>
<accession>A0ABD0YES9</accession>
<proteinExistence type="inferred from homology"/>
<dbReference type="Pfam" id="PF03567">
    <property type="entry name" value="Sulfotransfer_2"/>
    <property type="match status" value="1"/>
</dbReference>
<organism evidence="10 11">
    <name type="scientific">Ranatra chinensis</name>
    <dbReference type="NCBI Taxonomy" id="642074"/>
    <lineage>
        <taxon>Eukaryota</taxon>
        <taxon>Metazoa</taxon>
        <taxon>Ecdysozoa</taxon>
        <taxon>Arthropoda</taxon>
        <taxon>Hexapoda</taxon>
        <taxon>Insecta</taxon>
        <taxon>Pterygota</taxon>
        <taxon>Neoptera</taxon>
        <taxon>Paraneoptera</taxon>
        <taxon>Hemiptera</taxon>
        <taxon>Heteroptera</taxon>
        <taxon>Panheteroptera</taxon>
        <taxon>Nepomorpha</taxon>
        <taxon>Nepidae</taxon>
        <taxon>Ranatrinae</taxon>
        <taxon>Ranatra</taxon>
    </lineage>
</organism>
<evidence type="ECO:0000256" key="6">
    <source>
        <dbReference type="ARBA" id="ARBA00023034"/>
    </source>
</evidence>
<keyword evidence="3 9" id="KW-0808">Transferase</keyword>
<dbReference type="EMBL" id="JBFDAA010000008">
    <property type="protein sequence ID" value="KAL1129815.1"/>
    <property type="molecule type" value="Genomic_DNA"/>
</dbReference>
<dbReference type="EC" id="2.8.2.-" evidence="9"/>
<comment type="caution">
    <text evidence="10">The sequence shown here is derived from an EMBL/GenBank/DDBJ whole genome shotgun (WGS) entry which is preliminary data.</text>
</comment>
<evidence type="ECO:0000256" key="5">
    <source>
        <dbReference type="ARBA" id="ARBA00022989"/>
    </source>
</evidence>
<reference evidence="10 11" key="1">
    <citation type="submission" date="2024-07" db="EMBL/GenBank/DDBJ databases">
        <title>Chromosome-level genome assembly of the water stick insect Ranatra chinensis (Heteroptera: Nepidae).</title>
        <authorList>
            <person name="Liu X."/>
        </authorList>
    </citation>
    <scope>NUCLEOTIDE SEQUENCE [LARGE SCALE GENOMIC DNA]</scope>
    <source>
        <strain evidence="10">Cailab_2021Rc</strain>
        <tissue evidence="10">Muscle</tissue>
    </source>
</reference>
<keyword evidence="7" id="KW-0472">Membrane</keyword>
<dbReference type="PANTHER" id="PTHR12137:SF63">
    <property type="entry name" value="CARBOHYDRATE SULFOTRANSFERASE"/>
    <property type="match status" value="1"/>
</dbReference>
<comment type="similarity">
    <text evidence="2 9">Belongs to the sulfotransferase 2 family.</text>
</comment>
<evidence type="ECO:0000256" key="7">
    <source>
        <dbReference type="ARBA" id="ARBA00023136"/>
    </source>
</evidence>
<gene>
    <name evidence="10" type="ORF">AAG570_012759</name>
</gene>
<dbReference type="Proteomes" id="UP001558652">
    <property type="component" value="Unassembled WGS sequence"/>
</dbReference>
<protein>
    <recommendedName>
        <fullName evidence="9">Carbohydrate sulfotransferase</fullName>
        <ecNumber evidence="9">2.8.2.-</ecNumber>
    </recommendedName>
</protein>
<keyword evidence="6 9" id="KW-0333">Golgi apparatus</keyword>
<evidence type="ECO:0000256" key="1">
    <source>
        <dbReference type="ARBA" id="ARBA00004323"/>
    </source>
</evidence>
<dbReference type="SUPFAM" id="SSF52540">
    <property type="entry name" value="P-loop containing nucleoside triphosphate hydrolases"/>
    <property type="match status" value="1"/>
</dbReference>
<keyword evidence="8 9" id="KW-0325">Glycoprotein</keyword>
<evidence type="ECO:0000313" key="11">
    <source>
        <dbReference type="Proteomes" id="UP001558652"/>
    </source>
</evidence>
<keyword evidence="5" id="KW-1133">Transmembrane helix</keyword>
<evidence type="ECO:0000256" key="3">
    <source>
        <dbReference type="ARBA" id="ARBA00022679"/>
    </source>
</evidence>
<dbReference type="GO" id="GO:0008146">
    <property type="term" value="F:sulfotransferase activity"/>
    <property type="evidence" value="ECO:0007669"/>
    <property type="project" value="UniProtKB-ARBA"/>
</dbReference>
<keyword evidence="11" id="KW-1185">Reference proteome</keyword>
<evidence type="ECO:0000256" key="2">
    <source>
        <dbReference type="ARBA" id="ARBA00006339"/>
    </source>
</evidence>
<dbReference type="InterPro" id="IPR005331">
    <property type="entry name" value="Sulfotransferase"/>
</dbReference>
<keyword evidence="9" id="KW-0735">Signal-anchor</keyword>
<dbReference type="GO" id="GO:0000139">
    <property type="term" value="C:Golgi membrane"/>
    <property type="evidence" value="ECO:0007669"/>
    <property type="project" value="UniProtKB-SubCell"/>
</dbReference>
<dbReference type="PANTHER" id="PTHR12137">
    <property type="entry name" value="CARBOHYDRATE SULFOTRANSFERASE"/>
    <property type="match status" value="1"/>
</dbReference>
<dbReference type="InterPro" id="IPR027417">
    <property type="entry name" value="P-loop_NTPase"/>
</dbReference>
<evidence type="ECO:0000256" key="4">
    <source>
        <dbReference type="ARBA" id="ARBA00022692"/>
    </source>
</evidence>
<dbReference type="AlphaFoldDB" id="A0ABD0YES9"/>